<dbReference type="FunFam" id="1.10.472.170:FF:000001">
    <property type="entry name" value="Transcription initiation factor IIB"/>
    <property type="match status" value="1"/>
</dbReference>
<evidence type="ECO:0000313" key="13">
    <source>
        <dbReference type="Proteomes" id="UP001316803"/>
    </source>
</evidence>
<dbReference type="EMBL" id="JAKLMC020000007">
    <property type="protein sequence ID" value="KAK5955208.1"/>
    <property type="molecule type" value="Genomic_DNA"/>
</dbReference>
<evidence type="ECO:0000256" key="9">
    <source>
        <dbReference type="PROSITE-ProRule" id="PRU00469"/>
    </source>
</evidence>
<evidence type="ECO:0000256" key="5">
    <source>
        <dbReference type="ARBA" id="ARBA00023163"/>
    </source>
</evidence>
<protein>
    <recommendedName>
        <fullName evidence="2">Transcription initiation factor IIB</fullName>
    </recommendedName>
    <alternativeName>
        <fullName evidence="6">General transcription factor TFIIB</fullName>
    </alternativeName>
</protein>
<dbReference type="InterPro" id="IPR013137">
    <property type="entry name" value="Znf_TFIIB"/>
</dbReference>
<evidence type="ECO:0000256" key="10">
    <source>
        <dbReference type="SAM" id="MobiDB-lite"/>
    </source>
</evidence>
<dbReference type="PROSITE" id="PS00782">
    <property type="entry name" value="TFIIB"/>
    <property type="match status" value="1"/>
</dbReference>
<evidence type="ECO:0000256" key="4">
    <source>
        <dbReference type="ARBA" id="ARBA00023015"/>
    </source>
</evidence>
<evidence type="ECO:0000256" key="8">
    <source>
        <dbReference type="ARBA" id="ARBA00066213"/>
    </source>
</evidence>
<evidence type="ECO:0000313" key="12">
    <source>
        <dbReference type="EMBL" id="KAK5955208.1"/>
    </source>
</evidence>
<accession>A0AAN8ENA3</accession>
<keyword evidence="13" id="KW-1185">Reference proteome</keyword>
<dbReference type="InterPro" id="IPR013763">
    <property type="entry name" value="Cyclin-like_dom"/>
</dbReference>
<feature type="region of interest" description="Disordered" evidence="10">
    <location>
        <begin position="350"/>
        <end position="373"/>
    </location>
</feature>
<comment type="subunit">
    <text evidence="8">Associates with TFIID-IIA (DA complex) to form TFIID-IIA-IIB (DAB-complex) which is then recognized by polymerase II.</text>
</comment>
<evidence type="ECO:0000256" key="1">
    <source>
        <dbReference type="ARBA" id="ARBA00010857"/>
    </source>
</evidence>
<comment type="caution">
    <text evidence="12">The sequence shown here is derived from an EMBL/GenBank/DDBJ whole genome shotgun (WGS) entry which is preliminary data.</text>
</comment>
<dbReference type="AlphaFoldDB" id="A0AAN8ENA3"/>
<gene>
    <name evidence="12" type="primary">SUA7</name>
    <name evidence="12" type="ORF">OHC33_003888</name>
</gene>
<keyword evidence="9" id="KW-0479">Metal-binding</keyword>
<sequence length="373" mass="41050">MATATAAVPTGAGAENQPPSMYPAWRENLNIHLICPDCKQNPPDLVEDSADTICGNCGRVLAERLVSYESEWRTFNSDEKGGEDPNRVGEVENDLLFGNSGTTIGGGGANLSKETRKLKKAQAMQNEDKNNRALQNAYAILDGWADGEHFTRTVKEQAKSFYKQVFEAGVFRGKHQNAILAGCLFIACRANRHPRSFAEIVNLTKIPKKEIGRTYKQLEKFFNLRSKERIEQMEAEGGIVNHESLQYKHTTSSKPSELVPRYCGMLGFPFRVQVIALELCSEASHMPTLAGKSPLSVTAACIHFASHLLGKGKPITEVTEVTNVSDATMKGAYKILLGEKERLVKPEWLGEQPTTVRDKGKPTVGKLSNLPTS</sequence>
<keyword evidence="5" id="KW-0804">Transcription</keyword>
<dbReference type="InterPro" id="IPR023486">
    <property type="entry name" value="TFIIB_CS"/>
</dbReference>
<dbReference type="GO" id="GO:0017025">
    <property type="term" value="F:TBP-class protein binding"/>
    <property type="evidence" value="ECO:0007669"/>
    <property type="project" value="InterPro"/>
</dbReference>
<comment type="function">
    <text evidence="7">General factor that plays a major role in the activation of eukaryotic genes transcribed by RNA polymerase II.</text>
</comment>
<evidence type="ECO:0000256" key="2">
    <source>
        <dbReference type="ARBA" id="ARBA00013932"/>
    </source>
</evidence>
<reference evidence="12 13" key="1">
    <citation type="submission" date="2022-12" db="EMBL/GenBank/DDBJ databases">
        <title>Genomic features and morphological characterization of a novel Knufia sp. strain isolated from spacecraft assembly facility.</title>
        <authorList>
            <person name="Teixeira M."/>
            <person name="Chander A.M."/>
            <person name="Stajich J.E."/>
            <person name="Venkateswaran K."/>
        </authorList>
    </citation>
    <scope>NUCLEOTIDE SEQUENCE [LARGE SCALE GENOMIC DNA]</scope>
    <source>
        <strain evidence="12 13">FJI-L2-BK-P2</strain>
    </source>
</reference>
<keyword evidence="9" id="KW-0863">Zinc-finger</keyword>
<dbReference type="GO" id="GO:0097550">
    <property type="term" value="C:transcription preinitiation complex"/>
    <property type="evidence" value="ECO:0007669"/>
    <property type="project" value="TreeGrafter"/>
</dbReference>
<dbReference type="Pfam" id="PF08271">
    <property type="entry name" value="Zn_Ribbon_TF"/>
    <property type="match status" value="1"/>
</dbReference>
<keyword evidence="3" id="KW-0677">Repeat</keyword>
<keyword evidence="9" id="KW-0862">Zinc</keyword>
<evidence type="ECO:0000256" key="7">
    <source>
        <dbReference type="ARBA" id="ARBA00056616"/>
    </source>
</evidence>
<dbReference type="PANTHER" id="PTHR11618:SF13">
    <property type="entry name" value="TRANSCRIPTION INITIATION FACTOR IIB"/>
    <property type="match status" value="1"/>
</dbReference>
<dbReference type="SUPFAM" id="SSF57783">
    <property type="entry name" value="Zinc beta-ribbon"/>
    <property type="match status" value="1"/>
</dbReference>
<dbReference type="GO" id="GO:0008270">
    <property type="term" value="F:zinc ion binding"/>
    <property type="evidence" value="ECO:0007669"/>
    <property type="project" value="UniProtKB-KW"/>
</dbReference>
<dbReference type="PANTHER" id="PTHR11618">
    <property type="entry name" value="TRANSCRIPTION INITIATION FACTOR IIB-RELATED"/>
    <property type="match status" value="1"/>
</dbReference>
<dbReference type="Gene3D" id="1.10.472.170">
    <property type="match status" value="1"/>
</dbReference>
<dbReference type="Gene3D" id="1.10.472.10">
    <property type="entry name" value="Cyclin-like"/>
    <property type="match status" value="1"/>
</dbReference>
<dbReference type="InterPro" id="IPR013150">
    <property type="entry name" value="TFIIB_cyclin"/>
</dbReference>
<dbReference type="Proteomes" id="UP001316803">
    <property type="component" value="Unassembled WGS sequence"/>
</dbReference>
<comment type="similarity">
    <text evidence="1">Belongs to the TFIIB family.</text>
</comment>
<dbReference type="GO" id="GO:0051123">
    <property type="term" value="P:RNA polymerase II preinitiation complex assembly"/>
    <property type="evidence" value="ECO:0007669"/>
    <property type="project" value="UniProtKB-ARBA"/>
</dbReference>
<organism evidence="12 13">
    <name type="scientific">Knufia fluminis</name>
    <dbReference type="NCBI Taxonomy" id="191047"/>
    <lineage>
        <taxon>Eukaryota</taxon>
        <taxon>Fungi</taxon>
        <taxon>Dikarya</taxon>
        <taxon>Ascomycota</taxon>
        <taxon>Pezizomycotina</taxon>
        <taxon>Eurotiomycetes</taxon>
        <taxon>Chaetothyriomycetidae</taxon>
        <taxon>Chaetothyriales</taxon>
        <taxon>Trichomeriaceae</taxon>
        <taxon>Knufia</taxon>
    </lineage>
</organism>
<evidence type="ECO:0000256" key="3">
    <source>
        <dbReference type="ARBA" id="ARBA00022737"/>
    </source>
</evidence>
<evidence type="ECO:0000259" key="11">
    <source>
        <dbReference type="PROSITE" id="PS51134"/>
    </source>
</evidence>
<dbReference type="Pfam" id="PF00382">
    <property type="entry name" value="TFIIB"/>
    <property type="match status" value="2"/>
</dbReference>
<name>A0AAN8ENA3_9EURO</name>
<dbReference type="SUPFAM" id="SSF47954">
    <property type="entry name" value="Cyclin-like"/>
    <property type="match status" value="2"/>
</dbReference>
<keyword evidence="4" id="KW-0805">Transcription regulation</keyword>
<dbReference type="GO" id="GO:0005634">
    <property type="term" value="C:nucleus"/>
    <property type="evidence" value="ECO:0007669"/>
    <property type="project" value="TreeGrafter"/>
</dbReference>
<dbReference type="GO" id="GO:0016251">
    <property type="term" value="F:RNA polymerase II general transcription initiation factor activity"/>
    <property type="evidence" value="ECO:0007669"/>
    <property type="project" value="TreeGrafter"/>
</dbReference>
<dbReference type="PROSITE" id="PS51134">
    <property type="entry name" value="ZF_TFIIB"/>
    <property type="match status" value="1"/>
</dbReference>
<feature type="domain" description="TFIIB-type" evidence="11">
    <location>
        <begin position="31"/>
        <end position="62"/>
    </location>
</feature>
<dbReference type="InterPro" id="IPR036915">
    <property type="entry name" value="Cyclin-like_sf"/>
</dbReference>
<dbReference type="SMART" id="SM00385">
    <property type="entry name" value="CYCLIN"/>
    <property type="match status" value="2"/>
</dbReference>
<dbReference type="InterPro" id="IPR000812">
    <property type="entry name" value="TFIIB"/>
</dbReference>
<proteinExistence type="inferred from homology"/>
<dbReference type="PRINTS" id="PR00685">
    <property type="entry name" value="TIFACTORIIB"/>
</dbReference>
<evidence type="ECO:0000256" key="6">
    <source>
        <dbReference type="ARBA" id="ARBA00031706"/>
    </source>
</evidence>